<proteinExistence type="predicted"/>
<protein>
    <submittedName>
        <fullName evidence="1">Uncharacterized protein</fullName>
    </submittedName>
</protein>
<reference evidence="1" key="1">
    <citation type="submission" date="2019-08" db="EMBL/GenBank/DDBJ databases">
        <authorList>
            <person name="Kucharzyk K."/>
            <person name="Murdoch R.W."/>
            <person name="Higgins S."/>
            <person name="Loffler F."/>
        </authorList>
    </citation>
    <scope>NUCLEOTIDE SEQUENCE</scope>
</reference>
<organism evidence="1">
    <name type="scientific">bioreactor metagenome</name>
    <dbReference type="NCBI Taxonomy" id="1076179"/>
    <lineage>
        <taxon>unclassified sequences</taxon>
        <taxon>metagenomes</taxon>
        <taxon>ecological metagenomes</taxon>
    </lineage>
</organism>
<sequence length="143" mass="14631">MSPSISALGTRAATESTTITSTAPLLTKASAISSPCSPVSGWDIIKSSIETPSFLAYPGSRACSASMNAAMPPLFCDSATICNATVVLPDDSGPNISMILPLGTPPIPVAMSRGSAPVGMDSIFNLAFSPSFIIEPFPNCFSI</sequence>
<accession>A0A644YA17</accession>
<dbReference type="AlphaFoldDB" id="A0A644YA17"/>
<gene>
    <name evidence="1" type="ORF">SDC9_71821</name>
</gene>
<dbReference type="EMBL" id="VSSQ01004472">
    <property type="protein sequence ID" value="MPM25330.1"/>
    <property type="molecule type" value="Genomic_DNA"/>
</dbReference>
<comment type="caution">
    <text evidence="1">The sequence shown here is derived from an EMBL/GenBank/DDBJ whole genome shotgun (WGS) entry which is preliminary data.</text>
</comment>
<evidence type="ECO:0000313" key="1">
    <source>
        <dbReference type="EMBL" id="MPM25330.1"/>
    </source>
</evidence>
<name>A0A644YA17_9ZZZZ</name>